<name>A0A2I0V7Q6_9ASPA</name>
<keyword evidence="6 8" id="KW-0472">Membrane</keyword>
<dbReference type="InterPro" id="IPR012552">
    <property type="entry name" value="DVL"/>
</dbReference>
<keyword evidence="3" id="KW-1003">Cell membrane</keyword>
<accession>A0A2I0V7Q6</accession>
<keyword evidence="4 8" id="KW-0812">Transmembrane</keyword>
<keyword evidence="2" id="KW-0217">Developmental protein</keyword>
<dbReference type="GO" id="GO:0008285">
    <property type="term" value="P:negative regulation of cell population proliferation"/>
    <property type="evidence" value="ECO:0007669"/>
    <property type="project" value="InterPro"/>
</dbReference>
<evidence type="ECO:0000256" key="1">
    <source>
        <dbReference type="ARBA" id="ARBA00004162"/>
    </source>
</evidence>
<evidence type="ECO:0000256" key="3">
    <source>
        <dbReference type="ARBA" id="ARBA00022475"/>
    </source>
</evidence>
<feature type="transmembrane region" description="Helical" evidence="8">
    <location>
        <begin position="32"/>
        <end position="53"/>
    </location>
</feature>
<reference evidence="9 10" key="2">
    <citation type="journal article" date="2017" name="Nature">
        <title>The Apostasia genome and the evolution of orchids.</title>
        <authorList>
            <person name="Zhang G.Q."/>
            <person name="Liu K.W."/>
            <person name="Li Z."/>
            <person name="Lohaus R."/>
            <person name="Hsiao Y.Y."/>
            <person name="Niu S.C."/>
            <person name="Wang J.Y."/>
            <person name="Lin Y.C."/>
            <person name="Xu Q."/>
            <person name="Chen L.J."/>
            <person name="Yoshida K."/>
            <person name="Fujiwara S."/>
            <person name="Wang Z.W."/>
            <person name="Zhang Y.Q."/>
            <person name="Mitsuda N."/>
            <person name="Wang M."/>
            <person name="Liu G.H."/>
            <person name="Pecoraro L."/>
            <person name="Huang H.X."/>
            <person name="Xiao X.J."/>
            <person name="Lin M."/>
            <person name="Wu X.Y."/>
            <person name="Wu W.L."/>
            <person name="Chen Y.Y."/>
            <person name="Chang S.B."/>
            <person name="Sakamoto S."/>
            <person name="Ohme-Takagi M."/>
            <person name="Yagi M."/>
            <person name="Zeng S.J."/>
            <person name="Shen C.Y."/>
            <person name="Yeh C.M."/>
            <person name="Luo Y.B."/>
            <person name="Tsai W.C."/>
            <person name="Van de Peer Y."/>
            <person name="Liu Z.J."/>
        </authorList>
    </citation>
    <scope>NUCLEOTIDE SEQUENCE [LARGE SCALE GENOMIC DNA]</scope>
    <source>
        <tissue evidence="9">The whole plant</tissue>
    </source>
</reference>
<evidence type="ECO:0000256" key="4">
    <source>
        <dbReference type="ARBA" id="ARBA00022692"/>
    </source>
</evidence>
<organism evidence="9 10">
    <name type="scientific">Dendrobium catenatum</name>
    <dbReference type="NCBI Taxonomy" id="906689"/>
    <lineage>
        <taxon>Eukaryota</taxon>
        <taxon>Viridiplantae</taxon>
        <taxon>Streptophyta</taxon>
        <taxon>Embryophyta</taxon>
        <taxon>Tracheophyta</taxon>
        <taxon>Spermatophyta</taxon>
        <taxon>Magnoliopsida</taxon>
        <taxon>Liliopsida</taxon>
        <taxon>Asparagales</taxon>
        <taxon>Orchidaceae</taxon>
        <taxon>Epidendroideae</taxon>
        <taxon>Malaxideae</taxon>
        <taxon>Dendrobiinae</taxon>
        <taxon>Dendrobium</taxon>
    </lineage>
</organism>
<evidence type="ECO:0000313" key="9">
    <source>
        <dbReference type="EMBL" id="PKU59437.1"/>
    </source>
</evidence>
<protein>
    <submittedName>
        <fullName evidence="9">Uncharacterized protein</fullName>
    </submittedName>
</protein>
<evidence type="ECO:0000256" key="6">
    <source>
        <dbReference type="ARBA" id="ARBA00023136"/>
    </source>
</evidence>
<evidence type="ECO:0000256" key="7">
    <source>
        <dbReference type="ARBA" id="ARBA00024340"/>
    </source>
</evidence>
<evidence type="ECO:0000256" key="8">
    <source>
        <dbReference type="SAM" id="Phobius"/>
    </source>
</evidence>
<dbReference type="EMBL" id="KZ504112">
    <property type="protein sequence ID" value="PKU59437.1"/>
    <property type="molecule type" value="Genomic_DNA"/>
</dbReference>
<dbReference type="PANTHER" id="PTHR33102">
    <property type="entry name" value="DVL19-RELATED-RELATED"/>
    <property type="match status" value="1"/>
</dbReference>
<evidence type="ECO:0000256" key="2">
    <source>
        <dbReference type="ARBA" id="ARBA00022473"/>
    </source>
</evidence>
<dbReference type="GO" id="GO:0048367">
    <property type="term" value="P:shoot system development"/>
    <property type="evidence" value="ECO:0007669"/>
    <property type="project" value="UniProtKB-ARBA"/>
</dbReference>
<gene>
    <name evidence="9" type="ORF">MA16_Dca012765</name>
</gene>
<reference evidence="9 10" key="1">
    <citation type="journal article" date="2016" name="Sci. Rep.">
        <title>The Dendrobium catenatum Lindl. genome sequence provides insights into polysaccharide synthase, floral development and adaptive evolution.</title>
        <authorList>
            <person name="Zhang G.Q."/>
            <person name="Xu Q."/>
            <person name="Bian C."/>
            <person name="Tsai W.C."/>
            <person name="Yeh C.M."/>
            <person name="Liu K.W."/>
            <person name="Yoshida K."/>
            <person name="Zhang L.S."/>
            <person name="Chang S.B."/>
            <person name="Chen F."/>
            <person name="Shi Y."/>
            <person name="Su Y.Y."/>
            <person name="Zhang Y.Q."/>
            <person name="Chen L.J."/>
            <person name="Yin Y."/>
            <person name="Lin M."/>
            <person name="Huang H."/>
            <person name="Deng H."/>
            <person name="Wang Z.W."/>
            <person name="Zhu S.L."/>
            <person name="Zhao X."/>
            <person name="Deng C."/>
            <person name="Niu S.C."/>
            <person name="Huang J."/>
            <person name="Wang M."/>
            <person name="Liu G.H."/>
            <person name="Yang H.J."/>
            <person name="Xiao X.J."/>
            <person name="Hsiao Y.Y."/>
            <person name="Wu W.L."/>
            <person name="Chen Y.Y."/>
            <person name="Mitsuda N."/>
            <person name="Ohme-Takagi M."/>
            <person name="Luo Y.B."/>
            <person name="Van de Peer Y."/>
            <person name="Liu Z.J."/>
        </authorList>
    </citation>
    <scope>NUCLEOTIDE SEQUENCE [LARGE SCALE GENOMIC DNA]</scope>
    <source>
        <tissue evidence="9">The whole plant</tissue>
    </source>
</reference>
<keyword evidence="5 8" id="KW-1133">Transmembrane helix</keyword>
<dbReference type="AlphaFoldDB" id="A0A2I0V7Q6"/>
<evidence type="ECO:0000313" key="10">
    <source>
        <dbReference type="Proteomes" id="UP000233837"/>
    </source>
</evidence>
<comment type="subcellular location">
    <subcellularLocation>
        <location evidence="1">Cell membrane</location>
        <topology evidence="1">Single-pass membrane protein</topology>
    </subcellularLocation>
</comment>
<sequence>MARVNKINVAGRGGFTRRCASLVREQRARIYILRRCATMLLCCGGFASFWAWLACFKKASYLQFCMVGLSAFSPFREWRVEWVYGLQMPMFFVTLE</sequence>
<proteinExistence type="inferred from homology"/>
<dbReference type="InterPro" id="IPR051525">
    <property type="entry name" value="DVL_RTFL_regulatory"/>
</dbReference>
<keyword evidence="10" id="KW-1185">Reference proteome</keyword>
<dbReference type="GO" id="GO:0005886">
    <property type="term" value="C:plasma membrane"/>
    <property type="evidence" value="ECO:0007669"/>
    <property type="project" value="UniProtKB-SubCell"/>
</dbReference>
<dbReference type="Proteomes" id="UP000233837">
    <property type="component" value="Unassembled WGS sequence"/>
</dbReference>
<evidence type="ECO:0000256" key="5">
    <source>
        <dbReference type="ARBA" id="ARBA00022989"/>
    </source>
</evidence>
<comment type="similarity">
    <text evidence="7">Belongs to the DVL/RTFL small polypeptides family.</text>
</comment>
<dbReference type="Pfam" id="PF08137">
    <property type="entry name" value="DVL"/>
    <property type="match status" value="1"/>
</dbReference>